<gene>
    <name evidence="1" type="ORF">GCM10007320_04040</name>
</gene>
<evidence type="ECO:0008006" key="3">
    <source>
        <dbReference type="Google" id="ProtNLM"/>
    </source>
</evidence>
<reference evidence="2" key="1">
    <citation type="journal article" date="2019" name="Int. J. Syst. Evol. Microbiol.">
        <title>The Global Catalogue of Microorganisms (GCM) 10K type strain sequencing project: providing services to taxonomists for standard genome sequencing and annotation.</title>
        <authorList>
            <consortium name="The Broad Institute Genomics Platform"/>
            <consortium name="The Broad Institute Genome Sequencing Center for Infectious Disease"/>
            <person name="Wu L."/>
            <person name="Ma J."/>
        </authorList>
    </citation>
    <scope>NUCLEOTIDE SEQUENCE [LARGE SCALE GENOMIC DNA]</scope>
    <source>
        <strain evidence="2">KCTC 23314</strain>
    </source>
</reference>
<protein>
    <recommendedName>
        <fullName evidence="3">Zinc ribbon protein</fullName>
    </recommendedName>
</protein>
<accession>A0ABQ3FWD3</accession>
<evidence type="ECO:0000313" key="2">
    <source>
        <dbReference type="Proteomes" id="UP000626210"/>
    </source>
</evidence>
<name>A0ABQ3FWD3_9BURK</name>
<comment type="caution">
    <text evidence="1">The sequence shown here is derived from an EMBL/GenBank/DDBJ whole genome shotgun (WGS) entry which is preliminary data.</text>
</comment>
<keyword evidence="2" id="KW-1185">Reference proteome</keyword>
<dbReference type="RefSeq" id="WP_189685347.1">
    <property type="nucleotide sequence ID" value="NZ_BMYK01000001.1"/>
</dbReference>
<dbReference type="EMBL" id="BMYK01000001">
    <property type="protein sequence ID" value="GHC70023.1"/>
    <property type="molecule type" value="Genomic_DNA"/>
</dbReference>
<proteinExistence type="predicted"/>
<dbReference type="Proteomes" id="UP000626210">
    <property type="component" value="Unassembled WGS sequence"/>
</dbReference>
<sequence>MSTADPNQGLRGFARKCVAVARAVGIVPPARPAPQWAPCPHCGEQADHAGRRCGHCGEVMTPQSKWDTAQAPLEPPGWRK</sequence>
<organism evidence="1 2">
    <name type="scientific">Pseudorhodoferax aquiterrae</name>
    <dbReference type="NCBI Taxonomy" id="747304"/>
    <lineage>
        <taxon>Bacteria</taxon>
        <taxon>Pseudomonadati</taxon>
        <taxon>Pseudomonadota</taxon>
        <taxon>Betaproteobacteria</taxon>
        <taxon>Burkholderiales</taxon>
        <taxon>Comamonadaceae</taxon>
    </lineage>
</organism>
<evidence type="ECO:0000313" key="1">
    <source>
        <dbReference type="EMBL" id="GHC70023.1"/>
    </source>
</evidence>